<evidence type="ECO:0000313" key="8">
    <source>
        <dbReference type="EMBL" id="KAK7349297.1"/>
    </source>
</evidence>
<feature type="domain" description="Disease resistance R13L4/SHOC-2-like LRR" evidence="7">
    <location>
        <begin position="772"/>
        <end position="1075"/>
    </location>
</feature>
<dbReference type="InterPro" id="IPR058922">
    <property type="entry name" value="WHD_DRP"/>
</dbReference>
<dbReference type="InterPro" id="IPR032675">
    <property type="entry name" value="LRR_dom_sf"/>
</dbReference>
<accession>A0AAN9MC84</accession>
<comment type="caution">
    <text evidence="8">The sequence shown here is derived from an EMBL/GenBank/DDBJ whole genome shotgun (WGS) entry which is preliminary data.</text>
</comment>
<keyword evidence="3" id="KW-0175">Coiled coil</keyword>
<feature type="transmembrane region" description="Helical" evidence="4">
    <location>
        <begin position="204"/>
        <end position="225"/>
    </location>
</feature>
<evidence type="ECO:0000256" key="2">
    <source>
        <dbReference type="ARBA" id="ARBA00022821"/>
    </source>
</evidence>
<dbReference type="PANTHER" id="PTHR23155">
    <property type="entry name" value="DISEASE RESISTANCE PROTEIN RP"/>
    <property type="match status" value="1"/>
</dbReference>
<dbReference type="PANTHER" id="PTHR23155:SF955">
    <property type="entry name" value="AAA+ ATPASE DOMAIN-CONTAINING PROTEIN"/>
    <property type="match status" value="1"/>
</dbReference>
<dbReference type="Gene3D" id="1.10.8.430">
    <property type="entry name" value="Helical domain of apoptotic protease-activating factors"/>
    <property type="match status" value="1"/>
</dbReference>
<evidence type="ECO:0000259" key="7">
    <source>
        <dbReference type="Pfam" id="PF23598"/>
    </source>
</evidence>
<dbReference type="InterPro" id="IPR055414">
    <property type="entry name" value="LRR_R13L4/SHOC2-like"/>
</dbReference>
<dbReference type="EMBL" id="JAYMYQ010000002">
    <property type="protein sequence ID" value="KAK7349297.1"/>
    <property type="molecule type" value="Genomic_DNA"/>
</dbReference>
<keyword evidence="4" id="KW-0812">Transmembrane</keyword>
<keyword evidence="9" id="KW-1185">Reference proteome</keyword>
<reference evidence="8 9" key="1">
    <citation type="submission" date="2024-01" db="EMBL/GenBank/DDBJ databases">
        <title>The genomes of 5 underutilized Papilionoideae crops provide insights into root nodulation and disease resistanc.</title>
        <authorList>
            <person name="Jiang F."/>
        </authorList>
    </citation>
    <scope>NUCLEOTIDE SEQUENCE [LARGE SCALE GENOMIC DNA]</scope>
    <source>
        <strain evidence="8">LVBAO_FW01</strain>
        <tissue evidence="8">Leaves</tissue>
    </source>
</reference>
<evidence type="ECO:0000256" key="1">
    <source>
        <dbReference type="ARBA" id="ARBA00022737"/>
    </source>
</evidence>
<sequence>MAFAETITSLLFDASVMVITVSLLLTTLVHYYAKEVKWIEKESESLDAVSKDFDQLLKEMAQIETQARSFWNSDVYLAGMHVKLSKEDTEWMESIKKVVADANKCVAIFEQLSQELYISACFRVVPIIDFVLQTKRIRRAIVDKLKQKNIIMHIYESMERSRSKNRSMLHILHSFQENNNDSIPVLEPVFCTSIIDLIRRNKDLVCGTEGVIWPIYSLLLLYAFLMDVSRIQLETETQWIWVKQANELIAEAEGIIGTFRELVMTFGKNLILRNKFTRDMEHITTAVDRLLNRKCEFRFEFVDRAAEKSISFSICHDIGIISTMRSTLSELSQKEQIDEINTIFSMLENMHKKIFVREESTFRNVCLAQIKCIVLELDSFLEIYKREPQLKHFKKFKQIEQATNLLQKAIDVCYIERQCSNPVVDLGTDIQELISQLTIDGDNLSIVGMMGVGKTTLAKGLFNNGTIVNHFCVRAWLTLPLMNDGYSILDPLKEKPGLVVLDNVTNTEEWDKLKVALSVMANGSRIVLTTRFENVASYACSKSYHLRLRTKEESWKLFQMVFSQPKLDTPAEKLARKVVARCGGLPFSILSLQCLMSTNALGCEKMQMALERINQSENQKPWSAWRSNYEDQSETLKKCIYNFLLFPQDLEIPARRLLNLWVAEGLVGTLDVAEKYLEELRDLNMIQAVELKSNGKIKTCNLPTALRGLILENNDQLLRTCLQQHFPYPFEHQDVIPCQILSVYANLANPVSFMFFDTRPGNIIGNILTEGITLGKFRELKVLDLERVYQPQLARFLSKLTQLRYLGLRLTQLETIPSFIGNLSNLETLDIKHTCIYTLPPSIWKLERLRSLYLSHWSKIEGTQIGKFPENLETLCGAFIDGSSPLLSGLHRLKNLKKLKLTFQLTQKEQVALTKFIAQQEKLHSLTLRSIDEMGKAQGLSLSDMSKLHNLTSLYLFGDIEGRLTEQKLPPNITFLTLSASKLSHDPMPQIQKLPKLRSLCLYSQSYTGIRMDCTKNSFPQLQVLRFWMLKDLEEWNVEEGAMPNLIELEIRCCSKLKVPGGFKHLKALHKLKLSSMPEKFIATIQRNKRTFWNNVEIVYD</sequence>
<keyword evidence="1" id="KW-0677">Repeat</keyword>
<evidence type="ECO:0000259" key="6">
    <source>
        <dbReference type="Pfam" id="PF23559"/>
    </source>
</evidence>
<evidence type="ECO:0000313" key="9">
    <source>
        <dbReference type="Proteomes" id="UP001367508"/>
    </source>
</evidence>
<dbReference type="InterPro" id="IPR027417">
    <property type="entry name" value="P-loop_NTPase"/>
</dbReference>
<evidence type="ECO:0000256" key="4">
    <source>
        <dbReference type="SAM" id="Phobius"/>
    </source>
</evidence>
<dbReference type="AlphaFoldDB" id="A0AAN9MC84"/>
<keyword evidence="4" id="KW-1133">Transmembrane helix</keyword>
<feature type="transmembrane region" description="Helical" evidence="4">
    <location>
        <begin position="12"/>
        <end position="33"/>
    </location>
</feature>
<dbReference type="Gene3D" id="3.40.50.300">
    <property type="entry name" value="P-loop containing nucleotide triphosphate hydrolases"/>
    <property type="match status" value="2"/>
</dbReference>
<dbReference type="InterPro" id="IPR044974">
    <property type="entry name" value="Disease_R_plants"/>
</dbReference>
<feature type="domain" description="NB-ARC" evidence="5">
    <location>
        <begin position="488"/>
        <end position="562"/>
    </location>
</feature>
<evidence type="ECO:0000259" key="5">
    <source>
        <dbReference type="Pfam" id="PF00931"/>
    </source>
</evidence>
<feature type="domain" description="NB-ARC" evidence="5">
    <location>
        <begin position="430"/>
        <end position="478"/>
    </location>
</feature>
<dbReference type="PRINTS" id="PR00364">
    <property type="entry name" value="DISEASERSIST"/>
</dbReference>
<gene>
    <name evidence="8" type="ORF">VNO77_06557</name>
</gene>
<dbReference type="Pfam" id="PF00931">
    <property type="entry name" value="NB-ARC"/>
    <property type="match status" value="2"/>
</dbReference>
<dbReference type="GO" id="GO:0043531">
    <property type="term" value="F:ADP binding"/>
    <property type="evidence" value="ECO:0007669"/>
    <property type="project" value="InterPro"/>
</dbReference>
<dbReference type="Pfam" id="PF23598">
    <property type="entry name" value="LRR_14"/>
    <property type="match status" value="1"/>
</dbReference>
<feature type="domain" description="Disease resistance protein winged helix" evidence="6">
    <location>
        <begin position="645"/>
        <end position="707"/>
    </location>
</feature>
<proteinExistence type="predicted"/>
<dbReference type="Proteomes" id="UP001367508">
    <property type="component" value="Unassembled WGS sequence"/>
</dbReference>
<dbReference type="InterPro" id="IPR002182">
    <property type="entry name" value="NB-ARC"/>
</dbReference>
<dbReference type="SUPFAM" id="SSF52058">
    <property type="entry name" value="L domain-like"/>
    <property type="match status" value="1"/>
</dbReference>
<feature type="coiled-coil region" evidence="3">
    <location>
        <begin position="39"/>
        <end position="66"/>
    </location>
</feature>
<organism evidence="8 9">
    <name type="scientific">Canavalia gladiata</name>
    <name type="common">Sword bean</name>
    <name type="synonym">Dolichos gladiatus</name>
    <dbReference type="NCBI Taxonomy" id="3824"/>
    <lineage>
        <taxon>Eukaryota</taxon>
        <taxon>Viridiplantae</taxon>
        <taxon>Streptophyta</taxon>
        <taxon>Embryophyta</taxon>
        <taxon>Tracheophyta</taxon>
        <taxon>Spermatophyta</taxon>
        <taxon>Magnoliopsida</taxon>
        <taxon>eudicotyledons</taxon>
        <taxon>Gunneridae</taxon>
        <taxon>Pentapetalae</taxon>
        <taxon>rosids</taxon>
        <taxon>fabids</taxon>
        <taxon>Fabales</taxon>
        <taxon>Fabaceae</taxon>
        <taxon>Papilionoideae</taxon>
        <taxon>50 kb inversion clade</taxon>
        <taxon>NPAAA clade</taxon>
        <taxon>indigoferoid/millettioid clade</taxon>
        <taxon>Phaseoleae</taxon>
        <taxon>Canavalia</taxon>
    </lineage>
</organism>
<evidence type="ECO:0000256" key="3">
    <source>
        <dbReference type="SAM" id="Coils"/>
    </source>
</evidence>
<dbReference type="Gene3D" id="1.10.10.10">
    <property type="entry name" value="Winged helix-like DNA-binding domain superfamily/Winged helix DNA-binding domain"/>
    <property type="match status" value="1"/>
</dbReference>
<keyword evidence="2" id="KW-0611">Plant defense</keyword>
<dbReference type="InterPro" id="IPR042197">
    <property type="entry name" value="Apaf_helical"/>
</dbReference>
<dbReference type="Gene3D" id="3.80.10.10">
    <property type="entry name" value="Ribonuclease Inhibitor"/>
    <property type="match status" value="2"/>
</dbReference>
<dbReference type="InterPro" id="IPR036388">
    <property type="entry name" value="WH-like_DNA-bd_sf"/>
</dbReference>
<keyword evidence="4" id="KW-0472">Membrane</keyword>
<protein>
    <submittedName>
        <fullName evidence="8">Uncharacterized protein</fullName>
    </submittedName>
</protein>
<name>A0AAN9MC84_CANGL</name>
<dbReference type="Pfam" id="PF23559">
    <property type="entry name" value="WHD_DRP"/>
    <property type="match status" value="1"/>
</dbReference>
<dbReference type="SUPFAM" id="SSF52540">
    <property type="entry name" value="P-loop containing nucleoside triphosphate hydrolases"/>
    <property type="match status" value="1"/>
</dbReference>
<dbReference type="GO" id="GO:0098542">
    <property type="term" value="P:defense response to other organism"/>
    <property type="evidence" value="ECO:0007669"/>
    <property type="project" value="TreeGrafter"/>
</dbReference>